<sequence length="226" mass="24247">MPKTKKSIVFCHGLWADGSCFSKLIVPLQAEGYECIAAQYGLNTTAEDVAAAKETIGRVSGPVILVGHSYGGSVITGAGTDDRVVGLVYIAALAPDADETSQTQQAKFPGTDVFSQIEVVDGRIWLRPEGTKYFCGDLSEEEQKLVWATQGAPKPDLFEAKVGGTAWKSKPSWYIVAKKDHTVHPDLERAMAERMGATTYEVASSHVPMLSQPGFVLDVIRKAAGA</sequence>
<dbReference type="SUPFAM" id="SSF53474">
    <property type="entry name" value="alpha/beta-Hydrolases"/>
    <property type="match status" value="1"/>
</dbReference>
<dbReference type="AlphaFoldDB" id="B9XHN8"/>
<dbReference type="ESTHER" id="9bact-b9xhn8">
    <property type="family name" value="6_AlphaBeta_hydrolase"/>
</dbReference>
<dbReference type="STRING" id="320771.Cflav_PD6206"/>
<dbReference type="InterPro" id="IPR052897">
    <property type="entry name" value="Sec-Metab_Biosynth_Hydrolase"/>
</dbReference>
<organism evidence="2 3">
    <name type="scientific">Pedosphaera parvula (strain Ellin514)</name>
    <dbReference type="NCBI Taxonomy" id="320771"/>
    <lineage>
        <taxon>Bacteria</taxon>
        <taxon>Pseudomonadati</taxon>
        <taxon>Verrucomicrobiota</taxon>
        <taxon>Pedosphaerae</taxon>
        <taxon>Pedosphaerales</taxon>
        <taxon>Pedosphaeraceae</taxon>
        <taxon>Pedosphaera</taxon>
    </lineage>
</organism>
<evidence type="ECO:0000313" key="2">
    <source>
        <dbReference type="EMBL" id="EEF60616.1"/>
    </source>
</evidence>
<dbReference type="RefSeq" id="WP_007415332.1">
    <property type="nucleotide sequence ID" value="NZ_ABOX02000015.1"/>
</dbReference>
<protein>
    <recommendedName>
        <fullName evidence="1">AB hydrolase-1 domain-containing protein</fullName>
    </recommendedName>
</protein>
<evidence type="ECO:0000313" key="3">
    <source>
        <dbReference type="Proteomes" id="UP000003688"/>
    </source>
</evidence>
<comment type="caution">
    <text evidence="2">The sequence shown here is derived from an EMBL/GenBank/DDBJ whole genome shotgun (WGS) entry which is preliminary data.</text>
</comment>
<name>B9XHN8_PEDPL</name>
<dbReference type="InterPro" id="IPR000073">
    <property type="entry name" value="AB_hydrolase_1"/>
</dbReference>
<dbReference type="EMBL" id="ABOX02000015">
    <property type="protein sequence ID" value="EEF60616.1"/>
    <property type="molecule type" value="Genomic_DNA"/>
</dbReference>
<dbReference type="PANTHER" id="PTHR37017">
    <property type="entry name" value="AB HYDROLASE-1 DOMAIN-CONTAINING PROTEIN-RELATED"/>
    <property type="match status" value="1"/>
</dbReference>
<keyword evidence="3" id="KW-1185">Reference proteome</keyword>
<dbReference type="Gene3D" id="3.40.50.1820">
    <property type="entry name" value="alpha/beta hydrolase"/>
    <property type="match status" value="1"/>
</dbReference>
<reference evidence="2 3" key="1">
    <citation type="journal article" date="2011" name="J. Bacteriol.">
        <title>Genome sequence of 'Pedosphaera parvula' Ellin514, an aerobic Verrucomicrobial isolate from pasture soil.</title>
        <authorList>
            <person name="Kant R."/>
            <person name="van Passel M.W."/>
            <person name="Sangwan P."/>
            <person name="Palva A."/>
            <person name="Lucas S."/>
            <person name="Copeland A."/>
            <person name="Lapidus A."/>
            <person name="Glavina Del Rio T."/>
            <person name="Dalin E."/>
            <person name="Tice H."/>
            <person name="Bruce D."/>
            <person name="Goodwin L."/>
            <person name="Pitluck S."/>
            <person name="Chertkov O."/>
            <person name="Larimer F.W."/>
            <person name="Land M.L."/>
            <person name="Hauser L."/>
            <person name="Brettin T.S."/>
            <person name="Detter J.C."/>
            <person name="Han S."/>
            <person name="de Vos W.M."/>
            <person name="Janssen P.H."/>
            <person name="Smidt H."/>
        </authorList>
    </citation>
    <scope>NUCLEOTIDE SEQUENCE [LARGE SCALE GENOMIC DNA]</scope>
    <source>
        <strain evidence="2 3">Ellin514</strain>
    </source>
</reference>
<dbReference type="Pfam" id="PF12697">
    <property type="entry name" value="Abhydrolase_6"/>
    <property type="match status" value="1"/>
</dbReference>
<dbReference type="OrthoDB" id="9814966at2"/>
<feature type="domain" description="AB hydrolase-1" evidence="1">
    <location>
        <begin position="8"/>
        <end position="218"/>
    </location>
</feature>
<accession>B9XHN8</accession>
<gene>
    <name evidence="2" type="ORF">Cflav_PD6206</name>
</gene>
<dbReference type="InterPro" id="IPR029058">
    <property type="entry name" value="AB_hydrolase_fold"/>
</dbReference>
<dbReference type="PANTHER" id="PTHR37017:SF11">
    <property type="entry name" value="ESTERASE_LIPASE_THIOESTERASE DOMAIN-CONTAINING PROTEIN"/>
    <property type="match status" value="1"/>
</dbReference>
<proteinExistence type="predicted"/>
<evidence type="ECO:0000259" key="1">
    <source>
        <dbReference type="Pfam" id="PF12697"/>
    </source>
</evidence>
<dbReference type="Proteomes" id="UP000003688">
    <property type="component" value="Unassembled WGS sequence"/>
</dbReference>